<evidence type="ECO:0000313" key="3">
    <source>
        <dbReference type="Proteomes" id="UP000275078"/>
    </source>
</evidence>
<sequence length="242" mass="26866">MTPSSTPPPPPPPAAPSTPRPPRRKLPATPHPAAGPSPLRAKQSLHDNSSPFPTSTASKLKRKRRSSSTSSVRRIAFLEHEKRGVGTAGLERGLVRQMSGLKMASPLPGEGSEMMEVEGSEGSVLEVGDQHRGKRQEGEDGLEGGDSLETTVEAAPDGFIFEKIPGQEEEEELRDVEPGFFYYKPTAAQLWARNNRRNEQIREYKLREAREAREARRERRRKEEAEAKAREGGKPRVRFAEV</sequence>
<keyword evidence="3" id="KW-1185">Reference proteome</keyword>
<evidence type="ECO:0000256" key="1">
    <source>
        <dbReference type="SAM" id="MobiDB-lite"/>
    </source>
</evidence>
<organism evidence="2 3">
    <name type="scientific">Ascobolus immersus RN42</name>
    <dbReference type="NCBI Taxonomy" id="1160509"/>
    <lineage>
        <taxon>Eukaryota</taxon>
        <taxon>Fungi</taxon>
        <taxon>Dikarya</taxon>
        <taxon>Ascomycota</taxon>
        <taxon>Pezizomycotina</taxon>
        <taxon>Pezizomycetes</taxon>
        <taxon>Pezizales</taxon>
        <taxon>Ascobolaceae</taxon>
        <taxon>Ascobolus</taxon>
    </lineage>
</organism>
<dbReference type="EMBL" id="ML119735">
    <property type="protein sequence ID" value="RPA76921.1"/>
    <property type="molecule type" value="Genomic_DNA"/>
</dbReference>
<evidence type="ECO:0000313" key="2">
    <source>
        <dbReference type="EMBL" id="RPA76921.1"/>
    </source>
</evidence>
<feature type="region of interest" description="Disordered" evidence="1">
    <location>
        <begin position="1"/>
        <end position="172"/>
    </location>
</feature>
<protein>
    <submittedName>
        <fullName evidence="2">Uncharacterized protein</fullName>
    </submittedName>
</protein>
<feature type="compositionally biased region" description="Pro residues" evidence="1">
    <location>
        <begin position="1"/>
        <end position="20"/>
    </location>
</feature>
<reference evidence="2 3" key="1">
    <citation type="journal article" date="2018" name="Nat. Ecol. Evol.">
        <title>Pezizomycetes genomes reveal the molecular basis of ectomycorrhizal truffle lifestyle.</title>
        <authorList>
            <person name="Murat C."/>
            <person name="Payen T."/>
            <person name="Noel B."/>
            <person name="Kuo A."/>
            <person name="Morin E."/>
            <person name="Chen J."/>
            <person name="Kohler A."/>
            <person name="Krizsan K."/>
            <person name="Balestrini R."/>
            <person name="Da Silva C."/>
            <person name="Montanini B."/>
            <person name="Hainaut M."/>
            <person name="Levati E."/>
            <person name="Barry K.W."/>
            <person name="Belfiori B."/>
            <person name="Cichocki N."/>
            <person name="Clum A."/>
            <person name="Dockter R.B."/>
            <person name="Fauchery L."/>
            <person name="Guy J."/>
            <person name="Iotti M."/>
            <person name="Le Tacon F."/>
            <person name="Lindquist E.A."/>
            <person name="Lipzen A."/>
            <person name="Malagnac F."/>
            <person name="Mello A."/>
            <person name="Molinier V."/>
            <person name="Miyauchi S."/>
            <person name="Poulain J."/>
            <person name="Riccioni C."/>
            <person name="Rubini A."/>
            <person name="Sitrit Y."/>
            <person name="Splivallo R."/>
            <person name="Traeger S."/>
            <person name="Wang M."/>
            <person name="Zifcakova L."/>
            <person name="Wipf D."/>
            <person name="Zambonelli A."/>
            <person name="Paolocci F."/>
            <person name="Nowrousian M."/>
            <person name="Ottonello S."/>
            <person name="Baldrian P."/>
            <person name="Spatafora J.W."/>
            <person name="Henrissat B."/>
            <person name="Nagy L.G."/>
            <person name="Aury J.M."/>
            <person name="Wincker P."/>
            <person name="Grigoriev I.V."/>
            <person name="Bonfante P."/>
            <person name="Martin F.M."/>
        </authorList>
    </citation>
    <scope>NUCLEOTIDE SEQUENCE [LARGE SCALE GENOMIC DNA]</scope>
    <source>
        <strain evidence="2 3">RN42</strain>
    </source>
</reference>
<feature type="region of interest" description="Disordered" evidence="1">
    <location>
        <begin position="210"/>
        <end position="242"/>
    </location>
</feature>
<feature type="compositionally biased region" description="Basic and acidic residues" evidence="1">
    <location>
        <begin position="128"/>
        <end position="138"/>
    </location>
</feature>
<name>A0A3N4HY93_ASCIM</name>
<gene>
    <name evidence="2" type="ORF">BJ508DRAFT_180134</name>
</gene>
<proteinExistence type="predicted"/>
<accession>A0A3N4HY93</accession>
<dbReference type="AlphaFoldDB" id="A0A3N4HY93"/>
<dbReference type="Proteomes" id="UP000275078">
    <property type="component" value="Unassembled WGS sequence"/>
</dbReference>